<sequence length="104" mass="11912">MATSTKLAQKLSNIAAAWPKDPFRPQIQLKTFLTSLSAHPNLTPQAVQAARALKDNDMFKKYPLSRKMLQPASMPKYYDRLVEGFEKSAQGIARPWWKVFFGIW</sequence>
<gene>
    <name evidence="1" type="ORF">PLEOSDRAFT_1079129</name>
</gene>
<dbReference type="Proteomes" id="UP000027073">
    <property type="component" value="Unassembled WGS sequence"/>
</dbReference>
<accession>A0A067NIE1</accession>
<organism evidence="1 2">
    <name type="scientific">Pleurotus ostreatus (strain PC15)</name>
    <name type="common">Oyster mushroom</name>
    <dbReference type="NCBI Taxonomy" id="1137138"/>
    <lineage>
        <taxon>Eukaryota</taxon>
        <taxon>Fungi</taxon>
        <taxon>Dikarya</taxon>
        <taxon>Basidiomycota</taxon>
        <taxon>Agaricomycotina</taxon>
        <taxon>Agaricomycetes</taxon>
        <taxon>Agaricomycetidae</taxon>
        <taxon>Agaricales</taxon>
        <taxon>Pleurotineae</taxon>
        <taxon>Pleurotaceae</taxon>
        <taxon>Pleurotus</taxon>
    </lineage>
</organism>
<evidence type="ECO:0000313" key="1">
    <source>
        <dbReference type="EMBL" id="KDQ23847.1"/>
    </source>
</evidence>
<dbReference type="EMBL" id="KL198012">
    <property type="protein sequence ID" value="KDQ23847.1"/>
    <property type="molecule type" value="Genomic_DNA"/>
</dbReference>
<evidence type="ECO:0000313" key="2">
    <source>
        <dbReference type="Proteomes" id="UP000027073"/>
    </source>
</evidence>
<dbReference type="PANTHER" id="PTHR28250">
    <property type="entry name" value="CYTOCHROME B PRE-MRNA-PROCESSING PROTEIN 6"/>
    <property type="match status" value="1"/>
</dbReference>
<dbReference type="STRING" id="1137138.A0A067NIE1"/>
<dbReference type="AlphaFoldDB" id="A0A067NIE1"/>
<dbReference type="PANTHER" id="PTHR28250:SF1">
    <property type="entry name" value="CYTOCHROME B PRE-MRNA-PROCESSING PROTEIN 6"/>
    <property type="match status" value="1"/>
</dbReference>
<protein>
    <submittedName>
        <fullName evidence="1">Uncharacterized protein</fullName>
    </submittedName>
</protein>
<dbReference type="GO" id="GO:0061671">
    <property type="term" value="C:Cbp3p-Cbp6 complex"/>
    <property type="evidence" value="ECO:0007669"/>
    <property type="project" value="InterPro"/>
</dbReference>
<reference evidence="2" key="1">
    <citation type="journal article" date="2014" name="Proc. Natl. Acad. Sci. U.S.A.">
        <title>Extensive sampling of basidiomycete genomes demonstrates inadequacy of the white-rot/brown-rot paradigm for wood decay fungi.</title>
        <authorList>
            <person name="Riley R."/>
            <person name="Salamov A.A."/>
            <person name="Brown D.W."/>
            <person name="Nagy L.G."/>
            <person name="Floudas D."/>
            <person name="Held B.W."/>
            <person name="Levasseur A."/>
            <person name="Lombard V."/>
            <person name="Morin E."/>
            <person name="Otillar R."/>
            <person name="Lindquist E.A."/>
            <person name="Sun H."/>
            <person name="LaButti K.M."/>
            <person name="Schmutz J."/>
            <person name="Jabbour D."/>
            <person name="Luo H."/>
            <person name="Baker S.E."/>
            <person name="Pisabarro A.G."/>
            <person name="Walton J.D."/>
            <person name="Blanchette R.A."/>
            <person name="Henrissat B."/>
            <person name="Martin F."/>
            <person name="Cullen D."/>
            <person name="Hibbett D.S."/>
            <person name="Grigoriev I.V."/>
        </authorList>
    </citation>
    <scope>NUCLEOTIDE SEQUENCE [LARGE SCALE GENOMIC DNA]</scope>
    <source>
        <strain evidence="2">PC15</strain>
    </source>
</reference>
<dbReference type="VEuPathDB" id="FungiDB:PLEOSDRAFT_1079129"/>
<dbReference type="GO" id="GO:0043022">
    <property type="term" value="F:ribosome binding"/>
    <property type="evidence" value="ECO:0007669"/>
    <property type="project" value="InterPro"/>
</dbReference>
<proteinExistence type="predicted"/>
<dbReference type="InParanoid" id="A0A067NIE1"/>
<dbReference type="OrthoDB" id="2107880at2759"/>
<name>A0A067NIE1_PLEO1</name>
<dbReference type="GO" id="GO:0034551">
    <property type="term" value="P:mitochondrial respiratory chain complex III assembly"/>
    <property type="evidence" value="ECO:0007669"/>
    <property type="project" value="TreeGrafter"/>
</dbReference>
<dbReference type="HOGENOM" id="CLU_138679_2_0_1"/>
<dbReference type="Pfam" id="PF20180">
    <property type="entry name" value="UQCC2_CBP6"/>
    <property type="match status" value="1"/>
</dbReference>
<dbReference type="InterPro" id="IPR037653">
    <property type="entry name" value="Cbp6"/>
</dbReference>